<evidence type="ECO:0000313" key="2">
    <source>
        <dbReference type="EMBL" id="GMS81333.1"/>
    </source>
</evidence>
<feature type="compositionally biased region" description="Low complexity" evidence="1">
    <location>
        <begin position="27"/>
        <end position="36"/>
    </location>
</feature>
<accession>A0AAV5SE39</accession>
<name>A0AAV5SE39_9BILA</name>
<gene>
    <name evidence="2" type="ORF">PENTCL1PPCAC_3508</name>
</gene>
<protein>
    <submittedName>
        <fullName evidence="2">Uncharacterized protein</fullName>
    </submittedName>
</protein>
<organism evidence="2 3">
    <name type="scientific">Pristionchus entomophagus</name>
    <dbReference type="NCBI Taxonomy" id="358040"/>
    <lineage>
        <taxon>Eukaryota</taxon>
        <taxon>Metazoa</taxon>
        <taxon>Ecdysozoa</taxon>
        <taxon>Nematoda</taxon>
        <taxon>Chromadorea</taxon>
        <taxon>Rhabditida</taxon>
        <taxon>Rhabditina</taxon>
        <taxon>Diplogasteromorpha</taxon>
        <taxon>Diplogasteroidea</taxon>
        <taxon>Neodiplogasteridae</taxon>
        <taxon>Pristionchus</taxon>
    </lineage>
</organism>
<sequence>SDRCRHCLSPALGMPHMMYRNLQFSRRSSTAGGSAAVEDGARVPRSRQDARRPGERRQEAADHRVSDI</sequence>
<dbReference type="AlphaFoldDB" id="A0AAV5SE39"/>
<reference evidence="2" key="1">
    <citation type="submission" date="2023-10" db="EMBL/GenBank/DDBJ databases">
        <title>Genome assembly of Pristionchus species.</title>
        <authorList>
            <person name="Yoshida K."/>
            <person name="Sommer R.J."/>
        </authorList>
    </citation>
    <scope>NUCLEOTIDE SEQUENCE</scope>
    <source>
        <strain evidence="2">RS0144</strain>
    </source>
</reference>
<feature type="compositionally biased region" description="Basic and acidic residues" evidence="1">
    <location>
        <begin position="39"/>
        <end position="68"/>
    </location>
</feature>
<evidence type="ECO:0000256" key="1">
    <source>
        <dbReference type="SAM" id="MobiDB-lite"/>
    </source>
</evidence>
<feature type="region of interest" description="Disordered" evidence="1">
    <location>
        <begin position="27"/>
        <end position="68"/>
    </location>
</feature>
<proteinExistence type="predicted"/>
<keyword evidence="3" id="KW-1185">Reference proteome</keyword>
<comment type="caution">
    <text evidence="2">The sequence shown here is derived from an EMBL/GenBank/DDBJ whole genome shotgun (WGS) entry which is preliminary data.</text>
</comment>
<dbReference type="Proteomes" id="UP001432027">
    <property type="component" value="Unassembled WGS sequence"/>
</dbReference>
<feature type="non-terminal residue" evidence="2">
    <location>
        <position position="1"/>
    </location>
</feature>
<dbReference type="EMBL" id="BTSX01000001">
    <property type="protein sequence ID" value="GMS81333.1"/>
    <property type="molecule type" value="Genomic_DNA"/>
</dbReference>
<evidence type="ECO:0000313" key="3">
    <source>
        <dbReference type="Proteomes" id="UP001432027"/>
    </source>
</evidence>